<proteinExistence type="predicted"/>
<dbReference type="PANTHER" id="PTHR46902">
    <property type="entry name" value="DOMON DOMAIN-CONTAINING PROTEIN FRRS1L"/>
    <property type="match status" value="1"/>
</dbReference>
<dbReference type="Proteomes" id="UP000593565">
    <property type="component" value="Unassembled WGS sequence"/>
</dbReference>
<dbReference type="GO" id="GO:1900449">
    <property type="term" value="P:regulation of glutamate receptor signaling pathway"/>
    <property type="evidence" value="ECO:0007669"/>
    <property type="project" value="InterPro"/>
</dbReference>
<sequence>MEARMIVAVVFVCAVCHVTEAQLQTTTSLGTNITLTGCGSTLSCYVALGLTPTSSQTQQLIQGTAVFVCGNNNASAFFETATQNDPALTPANLTAINVPSVQGSVTRDQSLIQCVFNITLNSILLSSILTKATVQLSFNVAILNGNTNGTDLGNATMVFNSKGSLDLADPKSNIPNHLQLSITRNGCGSTKECVSFPSNCDPAGTSSCFFSSIQLKNQMFFFELSGMTAGYVALGLNKQGTTILFACINISNSFFFKTAIQKGQIWTAANMTVVYNVQGVVAQNPSLIQCIFTISTKSDETSFSVSILSGTTNGEF</sequence>
<evidence type="ECO:0000313" key="3">
    <source>
        <dbReference type="Proteomes" id="UP000593565"/>
    </source>
</evidence>
<accession>A0A7J6B3I5</accession>
<name>A0A7J6B3I5_AMEME</name>
<dbReference type="PANTHER" id="PTHR46902:SF1">
    <property type="entry name" value="DOMON DOMAIN-CONTAINING PROTEIN FRRS1L"/>
    <property type="match status" value="1"/>
</dbReference>
<feature type="chain" id="PRO_5029702450" description="Ferric-chelate reductase 1" evidence="1">
    <location>
        <begin position="22"/>
        <end position="316"/>
    </location>
</feature>
<evidence type="ECO:0000313" key="2">
    <source>
        <dbReference type="EMBL" id="KAF4089476.1"/>
    </source>
</evidence>
<dbReference type="AlphaFoldDB" id="A0A7J6B3I5"/>
<dbReference type="GO" id="GO:0099072">
    <property type="term" value="P:regulation of postsynaptic membrane neurotransmitter receptor levels"/>
    <property type="evidence" value="ECO:0007669"/>
    <property type="project" value="TreeGrafter"/>
</dbReference>
<feature type="signal peptide" evidence="1">
    <location>
        <begin position="1"/>
        <end position="21"/>
    </location>
</feature>
<protein>
    <recommendedName>
        <fullName evidence="4">Ferric-chelate reductase 1</fullName>
    </recommendedName>
</protein>
<gene>
    <name evidence="2" type="ORF">AMELA_G00066570</name>
</gene>
<dbReference type="InterPro" id="IPR042789">
    <property type="entry name" value="FRRS1L"/>
</dbReference>
<evidence type="ECO:0008006" key="4">
    <source>
        <dbReference type="Google" id="ProtNLM"/>
    </source>
</evidence>
<organism evidence="2 3">
    <name type="scientific">Ameiurus melas</name>
    <name type="common">Black bullhead</name>
    <name type="synonym">Silurus melas</name>
    <dbReference type="NCBI Taxonomy" id="219545"/>
    <lineage>
        <taxon>Eukaryota</taxon>
        <taxon>Metazoa</taxon>
        <taxon>Chordata</taxon>
        <taxon>Craniata</taxon>
        <taxon>Vertebrata</taxon>
        <taxon>Euteleostomi</taxon>
        <taxon>Actinopterygii</taxon>
        <taxon>Neopterygii</taxon>
        <taxon>Teleostei</taxon>
        <taxon>Ostariophysi</taxon>
        <taxon>Siluriformes</taxon>
        <taxon>Ictaluridae</taxon>
        <taxon>Ameiurus</taxon>
    </lineage>
</organism>
<keyword evidence="3" id="KW-1185">Reference proteome</keyword>
<reference evidence="2 3" key="1">
    <citation type="submission" date="2020-02" db="EMBL/GenBank/DDBJ databases">
        <title>A chromosome-scale genome assembly of the black bullhead catfish (Ameiurus melas).</title>
        <authorList>
            <person name="Wen M."/>
            <person name="Zham M."/>
            <person name="Cabau C."/>
            <person name="Klopp C."/>
            <person name="Donnadieu C."/>
            <person name="Roques C."/>
            <person name="Bouchez O."/>
            <person name="Lampietro C."/>
            <person name="Jouanno E."/>
            <person name="Herpin A."/>
            <person name="Louis A."/>
            <person name="Berthelot C."/>
            <person name="Parey E."/>
            <person name="Roest-Crollius H."/>
            <person name="Braasch I."/>
            <person name="Postlethwait J."/>
            <person name="Robinson-Rechavi M."/>
            <person name="Echchiki A."/>
            <person name="Begum T."/>
            <person name="Montfort J."/>
            <person name="Schartl M."/>
            <person name="Bobe J."/>
            <person name="Guiguen Y."/>
        </authorList>
    </citation>
    <scope>NUCLEOTIDE SEQUENCE [LARGE SCALE GENOMIC DNA]</scope>
    <source>
        <strain evidence="2">M_S1</strain>
        <tissue evidence="2">Blood</tissue>
    </source>
</reference>
<dbReference type="EMBL" id="JAAGNN010000005">
    <property type="protein sequence ID" value="KAF4089476.1"/>
    <property type="molecule type" value="Genomic_DNA"/>
</dbReference>
<comment type="caution">
    <text evidence="2">The sequence shown here is derived from an EMBL/GenBank/DDBJ whole genome shotgun (WGS) entry which is preliminary data.</text>
</comment>
<keyword evidence="1" id="KW-0732">Signal</keyword>
<evidence type="ECO:0000256" key="1">
    <source>
        <dbReference type="SAM" id="SignalP"/>
    </source>
</evidence>